<feature type="transmembrane region" description="Helical" evidence="1">
    <location>
        <begin position="55"/>
        <end position="81"/>
    </location>
</feature>
<feature type="transmembrane region" description="Helical" evidence="1">
    <location>
        <begin position="20"/>
        <end position="43"/>
    </location>
</feature>
<protein>
    <submittedName>
        <fullName evidence="3">Cytochrome B</fullName>
    </submittedName>
</protein>
<dbReference type="PANTHER" id="PTHR42709">
    <property type="entry name" value="ALKALINE PHOSPHATASE LIKE PROTEIN"/>
    <property type="match status" value="1"/>
</dbReference>
<dbReference type="AlphaFoldDB" id="A0A2W5NJV6"/>
<keyword evidence="1" id="KW-1133">Transmembrane helix</keyword>
<proteinExistence type="predicted"/>
<dbReference type="GO" id="GO:0005886">
    <property type="term" value="C:plasma membrane"/>
    <property type="evidence" value="ECO:0007669"/>
    <property type="project" value="TreeGrafter"/>
</dbReference>
<dbReference type="EMBL" id="QFPX01000020">
    <property type="protein sequence ID" value="PZQ52798.1"/>
    <property type="molecule type" value="Genomic_DNA"/>
</dbReference>
<evidence type="ECO:0000259" key="2">
    <source>
        <dbReference type="Pfam" id="PF09335"/>
    </source>
</evidence>
<gene>
    <name evidence="3" type="ORF">DI555_19000</name>
</gene>
<accession>A0A2W5NJV6</accession>
<feature type="domain" description="VTT" evidence="2">
    <location>
        <begin position="55"/>
        <end position="155"/>
    </location>
</feature>
<dbReference type="InterPro" id="IPR051311">
    <property type="entry name" value="DedA_domain"/>
</dbReference>
<name>A0A2W5NJV6_9SPHN</name>
<keyword evidence="1" id="KW-0472">Membrane</keyword>
<dbReference type="PANTHER" id="PTHR42709:SF11">
    <property type="entry name" value="DEDA FAMILY PROTEIN"/>
    <property type="match status" value="1"/>
</dbReference>
<dbReference type="InterPro" id="IPR032816">
    <property type="entry name" value="VTT_dom"/>
</dbReference>
<reference evidence="3 4" key="1">
    <citation type="submission" date="2017-08" db="EMBL/GenBank/DDBJ databases">
        <title>Infants hospitalized years apart are colonized by the same room-sourced microbial strains.</title>
        <authorList>
            <person name="Brooks B."/>
            <person name="Olm M.R."/>
            <person name="Firek B.A."/>
            <person name="Baker R."/>
            <person name="Thomas B.C."/>
            <person name="Morowitz M.J."/>
            <person name="Banfield J.F."/>
        </authorList>
    </citation>
    <scope>NUCLEOTIDE SEQUENCE [LARGE SCALE GENOMIC DNA]</scope>
    <source>
        <strain evidence="3">S2_005_002_R2_33</strain>
    </source>
</reference>
<organism evidence="3 4">
    <name type="scientific">Novosphingobium pentaromativorans</name>
    <dbReference type="NCBI Taxonomy" id="205844"/>
    <lineage>
        <taxon>Bacteria</taxon>
        <taxon>Pseudomonadati</taxon>
        <taxon>Pseudomonadota</taxon>
        <taxon>Alphaproteobacteria</taxon>
        <taxon>Sphingomonadales</taxon>
        <taxon>Sphingomonadaceae</taxon>
        <taxon>Novosphingobium</taxon>
    </lineage>
</organism>
<feature type="transmembrane region" description="Helical" evidence="1">
    <location>
        <begin position="173"/>
        <end position="192"/>
    </location>
</feature>
<keyword evidence="1" id="KW-0812">Transmembrane</keyword>
<dbReference type="Proteomes" id="UP000249082">
    <property type="component" value="Unassembled WGS sequence"/>
</dbReference>
<dbReference type="Pfam" id="PF09335">
    <property type="entry name" value="VTT_dom"/>
    <property type="match status" value="1"/>
</dbReference>
<sequence>MLRRLYDWTMAKAAHRHAEWWLALFAFMEASFFPVPPHPLLGLMCLAEPKKAIRFAVIATLASVVGGLLGYAIGHFAYAAFGEALLRALGLADSFPKAACYLREYGAEIIVVKGATPIPFKLLTITAGFIGMNLAVFIGASIVSRSISFMIVGVLFRLFGAPIKAVIDKHLGKVTAAFAVAVVAGFLAVAFLGGGAKETNQKCDLAPVSAAAAQAA</sequence>
<evidence type="ECO:0000256" key="1">
    <source>
        <dbReference type="SAM" id="Phobius"/>
    </source>
</evidence>
<evidence type="ECO:0000313" key="3">
    <source>
        <dbReference type="EMBL" id="PZQ52798.1"/>
    </source>
</evidence>
<evidence type="ECO:0000313" key="4">
    <source>
        <dbReference type="Proteomes" id="UP000249082"/>
    </source>
</evidence>
<feature type="transmembrane region" description="Helical" evidence="1">
    <location>
        <begin position="147"/>
        <end position="167"/>
    </location>
</feature>
<comment type="caution">
    <text evidence="3">The sequence shown here is derived from an EMBL/GenBank/DDBJ whole genome shotgun (WGS) entry which is preliminary data.</text>
</comment>